<evidence type="ECO:0000256" key="2">
    <source>
        <dbReference type="ARBA" id="ARBA00006703"/>
    </source>
</evidence>
<dbReference type="NCBIfam" id="NF003210">
    <property type="entry name" value="PRK04172.1"/>
    <property type="match status" value="1"/>
</dbReference>
<dbReference type="Gene3D" id="3.30.1370.240">
    <property type="match status" value="1"/>
</dbReference>
<feature type="binding site" evidence="11">
    <location>
        <begin position="380"/>
        <end position="382"/>
    </location>
    <ligand>
        <name>L-phenylalanine</name>
        <dbReference type="ChEBI" id="CHEBI:58095"/>
    </ligand>
</feature>
<dbReference type="InterPro" id="IPR022917">
    <property type="entry name" value="Phe_tRNA_ligase_alpha_bac/arc"/>
</dbReference>
<reference evidence="13 14" key="1">
    <citation type="submission" date="2018-12" db="EMBL/GenBank/DDBJ databases">
        <title>The complete genome of the methanogenic archaea of the candidate phylum Verstraetearchaeota, obtained from the metagenome of underground thermal water.</title>
        <authorList>
            <person name="Kadnikov V.V."/>
            <person name="Mardanov A.V."/>
            <person name="Beletsky A.V."/>
            <person name="Karnachuk O.V."/>
            <person name="Ravin N.V."/>
        </authorList>
    </citation>
    <scope>NUCLEOTIDE SEQUENCE [LARGE SCALE GENOMIC DNA]</scope>
    <source>
        <strain evidence="13">Ch88</strain>
    </source>
</reference>
<dbReference type="InterPro" id="IPR006195">
    <property type="entry name" value="aa-tRNA-synth_II"/>
</dbReference>
<dbReference type="FunFam" id="3.30.930.10:FF:000095">
    <property type="entry name" value="Phenylalanine--tRNA ligase alpha subunit"/>
    <property type="match status" value="1"/>
</dbReference>
<accession>A0A444L726</accession>
<comment type="subunit">
    <text evidence="11">Tetramer of two alpha and two beta subunits.</text>
</comment>
<evidence type="ECO:0000256" key="6">
    <source>
        <dbReference type="ARBA" id="ARBA00022741"/>
    </source>
</evidence>
<dbReference type="HAMAP" id="MF_00282">
    <property type="entry name" value="Phe_tRNA_synth_alpha2"/>
    <property type="match status" value="1"/>
</dbReference>
<dbReference type="GO" id="GO:0006432">
    <property type="term" value="P:phenylalanyl-tRNA aminoacylation"/>
    <property type="evidence" value="ECO:0007669"/>
    <property type="project" value="UniProtKB-UniRule"/>
</dbReference>
<dbReference type="Pfam" id="PF01409">
    <property type="entry name" value="tRNA-synt_2d"/>
    <property type="match status" value="1"/>
</dbReference>
<dbReference type="GO" id="GO:0005524">
    <property type="term" value="F:ATP binding"/>
    <property type="evidence" value="ECO:0007669"/>
    <property type="project" value="UniProtKB-UniRule"/>
</dbReference>
<dbReference type="EMBL" id="RXGA01000003">
    <property type="protein sequence ID" value="RWX73372.1"/>
    <property type="molecule type" value="Genomic_DNA"/>
</dbReference>
<protein>
    <recommendedName>
        <fullName evidence="11">Phenylalanine--tRNA ligase alpha subunit</fullName>
        <ecNumber evidence="11">6.1.1.20</ecNumber>
    </recommendedName>
    <alternativeName>
        <fullName evidence="11">Phenylalanyl-tRNA synthetase alpha subunit</fullName>
        <shortName evidence="11">PheRS</shortName>
    </alternativeName>
</protein>
<feature type="domain" description="Aminoacyl-transfer RNA synthetases class-II family profile" evidence="12">
    <location>
        <begin position="352"/>
        <end position="492"/>
    </location>
</feature>
<dbReference type="PANTHER" id="PTHR11538:SF40">
    <property type="entry name" value="PHENYLALANINE--TRNA LIGASE ALPHA SUBUNIT"/>
    <property type="match status" value="1"/>
</dbReference>
<comment type="caution">
    <text evidence="13">The sequence shown here is derived from an EMBL/GenBank/DDBJ whole genome shotgun (WGS) entry which is preliminary data.</text>
</comment>
<dbReference type="SUPFAM" id="SSF55681">
    <property type="entry name" value="Class II aaRS and biotin synthetases"/>
    <property type="match status" value="1"/>
</dbReference>
<dbReference type="NCBIfam" id="TIGR00468">
    <property type="entry name" value="pheS"/>
    <property type="match status" value="1"/>
</dbReference>
<comment type="subcellular location">
    <subcellularLocation>
        <location evidence="1 11">Cytoplasm</location>
    </subcellularLocation>
</comment>
<comment type="cofactor">
    <cofactor evidence="11">
        <name>Mg(2+)</name>
        <dbReference type="ChEBI" id="CHEBI:18420"/>
    </cofactor>
    <text evidence="11">Binds 2 magnesium ions per tetramer.</text>
</comment>
<dbReference type="AlphaFoldDB" id="A0A444L726"/>
<keyword evidence="5 11" id="KW-0479">Metal-binding</keyword>
<feature type="binding site" evidence="11">
    <location>
        <position position="420"/>
    </location>
    <ligand>
        <name>L-phenylalanine</name>
        <dbReference type="ChEBI" id="CHEBI:58095"/>
    </ligand>
</feature>
<feature type="binding site" evidence="11">
    <location>
        <position position="422"/>
    </location>
    <ligand>
        <name>Mg(2+)</name>
        <dbReference type="ChEBI" id="CHEBI:18420"/>
        <note>ligand shared with heterodimeric partner</note>
    </ligand>
</feature>
<proteinExistence type="inferred from homology"/>
<dbReference type="GO" id="GO:0005737">
    <property type="term" value="C:cytoplasm"/>
    <property type="evidence" value="ECO:0007669"/>
    <property type="project" value="UniProtKB-SubCell"/>
</dbReference>
<evidence type="ECO:0000256" key="4">
    <source>
        <dbReference type="ARBA" id="ARBA00022598"/>
    </source>
</evidence>
<dbReference type="Proteomes" id="UP000288215">
    <property type="component" value="Unassembled WGS sequence"/>
</dbReference>
<organism evidence="13 14">
    <name type="scientific">Methanosuratincola subterraneus</name>
    <dbReference type="NCBI Taxonomy" id="2593994"/>
    <lineage>
        <taxon>Archaea</taxon>
        <taxon>Thermoproteota</taxon>
        <taxon>Methanosuratincolia</taxon>
        <taxon>Candidatus Methanomethylicales</taxon>
        <taxon>Candidatus Methanomethylicaceae</taxon>
        <taxon>Candidatus Methanosuratincola (ex Vanwonterghem et al. 2016)</taxon>
    </lineage>
</organism>
<comment type="catalytic activity">
    <reaction evidence="11">
        <text>tRNA(Phe) + L-phenylalanine + ATP = L-phenylalanyl-tRNA(Phe) + AMP + diphosphate + H(+)</text>
        <dbReference type="Rhea" id="RHEA:19413"/>
        <dbReference type="Rhea" id="RHEA-COMP:9668"/>
        <dbReference type="Rhea" id="RHEA-COMP:9699"/>
        <dbReference type="ChEBI" id="CHEBI:15378"/>
        <dbReference type="ChEBI" id="CHEBI:30616"/>
        <dbReference type="ChEBI" id="CHEBI:33019"/>
        <dbReference type="ChEBI" id="CHEBI:58095"/>
        <dbReference type="ChEBI" id="CHEBI:78442"/>
        <dbReference type="ChEBI" id="CHEBI:78531"/>
        <dbReference type="ChEBI" id="CHEBI:456215"/>
        <dbReference type="EC" id="6.1.1.20"/>
    </reaction>
</comment>
<dbReference type="Gene3D" id="1.10.10.2330">
    <property type="match status" value="1"/>
</dbReference>
<evidence type="ECO:0000256" key="1">
    <source>
        <dbReference type="ARBA" id="ARBA00004496"/>
    </source>
</evidence>
<dbReference type="CDD" id="cd00496">
    <property type="entry name" value="PheRS_alpha_core"/>
    <property type="match status" value="1"/>
</dbReference>
<keyword evidence="6 11" id="KW-0547">Nucleotide-binding</keyword>
<evidence type="ECO:0000256" key="5">
    <source>
        <dbReference type="ARBA" id="ARBA00022723"/>
    </source>
</evidence>
<keyword evidence="4 11" id="KW-0436">Ligase</keyword>
<feature type="binding site" evidence="11">
    <location>
        <position position="341"/>
    </location>
    <ligand>
        <name>L-phenylalanine</name>
        <dbReference type="ChEBI" id="CHEBI:58095"/>
    </ligand>
</feature>
<keyword evidence="9 11" id="KW-0648">Protein biosynthesis</keyword>
<evidence type="ECO:0000256" key="7">
    <source>
        <dbReference type="ARBA" id="ARBA00022840"/>
    </source>
</evidence>
<dbReference type="GO" id="GO:0000049">
    <property type="term" value="F:tRNA binding"/>
    <property type="evidence" value="ECO:0007669"/>
    <property type="project" value="InterPro"/>
</dbReference>
<dbReference type="GO" id="GO:0000287">
    <property type="term" value="F:magnesium ion binding"/>
    <property type="evidence" value="ECO:0007669"/>
    <property type="project" value="UniProtKB-UniRule"/>
</dbReference>
<evidence type="ECO:0000259" key="12">
    <source>
        <dbReference type="PROSITE" id="PS50862"/>
    </source>
</evidence>
<dbReference type="InterPro" id="IPR045864">
    <property type="entry name" value="aa-tRNA-synth_II/BPL/LPL"/>
</dbReference>
<evidence type="ECO:0000256" key="8">
    <source>
        <dbReference type="ARBA" id="ARBA00022842"/>
    </source>
</evidence>
<gene>
    <name evidence="11" type="primary">pheS</name>
    <name evidence="13" type="ORF">Metus_1346</name>
</gene>
<dbReference type="Gene3D" id="1.10.10.2320">
    <property type="match status" value="1"/>
</dbReference>
<feature type="binding site" evidence="11">
    <location>
        <position position="445"/>
    </location>
    <ligand>
        <name>L-phenylalanine</name>
        <dbReference type="ChEBI" id="CHEBI:58095"/>
    </ligand>
</feature>
<dbReference type="PANTHER" id="PTHR11538">
    <property type="entry name" value="PHENYLALANYL-TRNA SYNTHETASE"/>
    <property type="match status" value="1"/>
</dbReference>
<keyword evidence="3 11" id="KW-0963">Cytoplasm</keyword>
<name>A0A444L726_METS7</name>
<evidence type="ECO:0000256" key="9">
    <source>
        <dbReference type="ARBA" id="ARBA00022917"/>
    </source>
</evidence>
<sequence>MSCEGVVGMSLSQSEVEFLNTLDLLGGKADSSTIASKMGIPESSIFPISSLLAQKGYVKITESVKEKFFLTDEGKYCESQGMPEKRLMVFLKQKGGQVSLKELSAVLKQNEISPVLGWGRKTGAFSIEKGPGGPYVILKKDVPSYYGSLLTKIKNGPQSFDEEECHILRELISRGLVVKKDQKEIVIELVPGAHLDRRATVSVLTSDDIRTGKWREISLRPYDVSAAPPELKIGKKHPYLEFLKEVKEILFNMGFEETEGQFVETEFWNFDVLFQAQDHPARAVHDSFQVKNVSVSIDAPSELIESVRAVHESGGHTGSKGWGYRWDIATAARPLLRTQMTVNSVRYLHSHKDPPVKAFSLSKVFRPDLIDSRHMVEFCQLDGIVGDRGINVRHLLGILQEFSRQLGFKRIKFRPSYYPFTEPSIDAYVEHPKLGWIECLGAGMFRPEVLGPLGITFPVIAWGIGIDRLAMIRLGINDIRELHTNDLSKLRSWGWW</sequence>
<dbReference type="EC" id="6.1.1.20" evidence="11"/>
<evidence type="ECO:0000313" key="13">
    <source>
        <dbReference type="EMBL" id="RWX73372.1"/>
    </source>
</evidence>
<dbReference type="InterPro" id="IPR002319">
    <property type="entry name" value="Phenylalanyl-tRNA_Synthase"/>
</dbReference>
<evidence type="ECO:0000313" key="14">
    <source>
        <dbReference type="Proteomes" id="UP000288215"/>
    </source>
</evidence>
<comment type="similarity">
    <text evidence="2 11">Belongs to the class-II aminoacyl-tRNA synthetase family. Phe-tRNA synthetase alpha subunit type 2 subfamily.</text>
</comment>
<evidence type="ECO:0000256" key="11">
    <source>
        <dbReference type="HAMAP-Rule" id="MF_00282"/>
    </source>
</evidence>
<evidence type="ECO:0000256" key="3">
    <source>
        <dbReference type="ARBA" id="ARBA00022490"/>
    </source>
</evidence>
<dbReference type="InterPro" id="IPR004529">
    <property type="entry name" value="Phe-tRNA-synth_IIc_asu"/>
</dbReference>
<dbReference type="Gene3D" id="3.30.930.10">
    <property type="entry name" value="Bira Bifunctional Protein, Domain 2"/>
    <property type="match status" value="1"/>
</dbReference>
<dbReference type="GO" id="GO:0004826">
    <property type="term" value="F:phenylalanine-tRNA ligase activity"/>
    <property type="evidence" value="ECO:0007669"/>
    <property type="project" value="UniProtKB-UniRule"/>
</dbReference>
<dbReference type="PROSITE" id="PS50862">
    <property type="entry name" value="AA_TRNA_LIGASE_II"/>
    <property type="match status" value="1"/>
</dbReference>
<keyword evidence="10 11" id="KW-0030">Aminoacyl-tRNA synthetase</keyword>
<keyword evidence="7 11" id="KW-0067">ATP-binding</keyword>
<evidence type="ECO:0000256" key="10">
    <source>
        <dbReference type="ARBA" id="ARBA00023146"/>
    </source>
</evidence>
<keyword evidence="8 11" id="KW-0460">Magnesium</keyword>